<keyword evidence="5" id="KW-1185">Reference proteome</keyword>
<gene>
    <name evidence="4" type="ORF">XENOCAPTIV_010722</name>
</gene>
<evidence type="ECO:0000256" key="2">
    <source>
        <dbReference type="ARBA" id="ARBA00022801"/>
    </source>
</evidence>
<dbReference type="Proteomes" id="UP001434883">
    <property type="component" value="Unassembled WGS sequence"/>
</dbReference>
<evidence type="ECO:0000313" key="5">
    <source>
        <dbReference type="Proteomes" id="UP001434883"/>
    </source>
</evidence>
<dbReference type="Pfam" id="PF02212">
    <property type="entry name" value="GED"/>
    <property type="match status" value="1"/>
</dbReference>
<keyword evidence="2" id="KW-0378">Hydrolase</keyword>
<feature type="domain" description="GED" evidence="3">
    <location>
        <begin position="50"/>
        <end position="151"/>
    </location>
</feature>
<evidence type="ECO:0000256" key="1">
    <source>
        <dbReference type="ARBA" id="ARBA00011980"/>
    </source>
</evidence>
<dbReference type="PROSITE" id="PS51388">
    <property type="entry name" value="GED"/>
    <property type="match status" value="1"/>
</dbReference>
<sequence length="164" mass="17948">LPLDQRAGGTVPVFTEQLRCGGARICYIFHETFGRTLESAASSSLQSAPVGEQVDGGTGNWRGMLKKGEEGVPGDRTTPQPLVPKAVMHFLVNHVKDCLQSELVGQLYKTALLNDLLTESVDMAQRRNEAADMLKVTHSLHITAMCRNQSVCQSYIVTKCTFPK</sequence>
<dbReference type="InterPro" id="IPR003130">
    <property type="entry name" value="GED"/>
</dbReference>
<reference evidence="4 5" key="1">
    <citation type="submission" date="2021-06" db="EMBL/GenBank/DDBJ databases">
        <authorList>
            <person name="Palmer J.M."/>
        </authorList>
    </citation>
    <scope>NUCLEOTIDE SEQUENCE [LARGE SCALE GENOMIC DNA]</scope>
    <source>
        <strain evidence="4 5">XC_2019</strain>
        <tissue evidence="4">Muscle</tissue>
    </source>
</reference>
<evidence type="ECO:0000313" key="4">
    <source>
        <dbReference type="EMBL" id="MEQ2208666.1"/>
    </source>
</evidence>
<name>A0ABV0RKF2_9TELE</name>
<accession>A0ABV0RKF2</accession>
<organism evidence="4 5">
    <name type="scientific">Xenoophorus captivus</name>
    <dbReference type="NCBI Taxonomy" id="1517983"/>
    <lineage>
        <taxon>Eukaryota</taxon>
        <taxon>Metazoa</taxon>
        <taxon>Chordata</taxon>
        <taxon>Craniata</taxon>
        <taxon>Vertebrata</taxon>
        <taxon>Euteleostomi</taxon>
        <taxon>Actinopterygii</taxon>
        <taxon>Neopterygii</taxon>
        <taxon>Teleostei</taxon>
        <taxon>Neoteleostei</taxon>
        <taxon>Acanthomorphata</taxon>
        <taxon>Ovalentaria</taxon>
        <taxon>Atherinomorphae</taxon>
        <taxon>Cyprinodontiformes</taxon>
        <taxon>Goodeidae</taxon>
        <taxon>Xenoophorus</taxon>
    </lineage>
</organism>
<dbReference type="InterPro" id="IPR020850">
    <property type="entry name" value="GED_dom"/>
</dbReference>
<dbReference type="EMBL" id="JAHRIN010050645">
    <property type="protein sequence ID" value="MEQ2208666.1"/>
    <property type="molecule type" value="Genomic_DNA"/>
</dbReference>
<feature type="non-terminal residue" evidence="4">
    <location>
        <position position="1"/>
    </location>
</feature>
<dbReference type="InterPro" id="IPR022812">
    <property type="entry name" value="Dynamin"/>
</dbReference>
<dbReference type="EC" id="3.6.5.5" evidence="1"/>
<dbReference type="PANTHER" id="PTHR11566:SF39">
    <property type="entry name" value="DYNAMIN-1-LIKE PROTEIN"/>
    <property type="match status" value="1"/>
</dbReference>
<dbReference type="Gene3D" id="1.20.120.1240">
    <property type="entry name" value="Dynamin, middle domain"/>
    <property type="match status" value="1"/>
</dbReference>
<comment type="caution">
    <text evidence="4">The sequence shown here is derived from an EMBL/GenBank/DDBJ whole genome shotgun (WGS) entry which is preliminary data.</text>
</comment>
<dbReference type="PANTHER" id="PTHR11566">
    <property type="entry name" value="DYNAMIN"/>
    <property type="match status" value="1"/>
</dbReference>
<dbReference type="SMART" id="SM00302">
    <property type="entry name" value="GED"/>
    <property type="match status" value="1"/>
</dbReference>
<protein>
    <recommendedName>
        <fullName evidence="1">dynamin GTPase</fullName>
        <ecNumber evidence="1">3.6.5.5</ecNumber>
    </recommendedName>
</protein>
<evidence type="ECO:0000259" key="3">
    <source>
        <dbReference type="PROSITE" id="PS51388"/>
    </source>
</evidence>
<proteinExistence type="predicted"/>